<dbReference type="SUPFAM" id="SSF50952">
    <property type="entry name" value="Soluble quinoprotein glucose dehydrogenase"/>
    <property type="match status" value="1"/>
</dbReference>
<proteinExistence type="predicted"/>
<evidence type="ECO:0000313" key="3">
    <source>
        <dbReference type="EMBL" id="MBO2451215.1"/>
    </source>
</evidence>
<dbReference type="PANTHER" id="PTHR19328:SF13">
    <property type="entry name" value="HIPL1 PROTEIN"/>
    <property type="match status" value="1"/>
</dbReference>
<accession>A0A939PEL6</accession>
<evidence type="ECO:0000259" key="2">
    <source>
        <dbReference type="Pfam" id="PF07995"/>
    </source>
</evidence>
<keyword evidence="4" id="KW-1185">Reference proteome</keyword>
<evidence type="ECO:0000256" key="1">
    <source>
        <dbReference type="SAM" id="MobiDB-lite"/>
    </source>
</evidence>
<sequence length="294" mass="31882">MREGVTPAGRRTAVGTVPNVAGTDGEGGLLGLELSPHFRSDHWLYLFHTSPTDNRIVRIKYENNVLDLTTEQVLLSGIARSKFHNGGRIRFGPHGKLYAATGDAQNGSNAQNLNSLNGKILRLNPDGSIPADNPFPGKYIWSYGHRNIEGLAFDSHGRLWEAELGNSITDELNLIHRGGNHGWPACEGTSGDCGDPTFVHPVQTWPVADASPSGLAIVNDHLYMGALRGLRLWRMKITGGTTTTPQSYFTGTYGRIRTVEPSPDGGLWLATSSGDKDSTPDNSADQIFHLSLTR</sequence>
<gene>
    <name evidence="3" type="ORF">J4573_29265</name>
</gene>
<dbReference type="AlphaFoldDB" id="A0A939PEL6"/>
<feature type="domain" description="Glucose/Sorbosone dehydrogenase" evidence="2">
    <location>
        <begin position="8"/>
        <end position="275"/>
    </location>
</feature>
<dbReference type="Proteomes" id="UP000669179">
    <property type="component" value="Unassembled WGS sequence"/>
</dbReference>
<dbReference type="Pfam" id="PF07995">
    <property type="entry name" value="GSDH"/>
    <property type="match status" value="1"/>
</dbReference>
<dbReference type="InterPro" id="IPR012938">
    <property type="entry name" value="Glc/Sorbosone_DH"/>
</dbReference>
<feature type="region of interest" description="Disordered" evidence="1">
    <location>
        <begin position="264"/>
        <end position="284"/>
    </location>
</feature>
<organism evidence="3 4">
    <name type="scientific">Actinomadura barringtoniae</name>
    <dbReference type="NCBI Taxonomy" id="1427535"/>
    <lineage>
        <taxon>Bacteria</taxon>
        <taxon>Bacillati</taxon>
        <taxon>Actinomycetota</taxon>
        <taxon>Actinomycetes</taxon>
        <taxon>Streptosporangiales</taxon>
        <taxon>Thermomonosporaceae</taxon>
        <taxon>Actinomadura</taxon>
    </lineage>
</organism>
<protein>
    <submittedName>
        <fullName evidence="3">PQQ-dependent sugar dehydrogenase</fullName>
    </submittedName>
</protein>
<dbReference type="Gene3D" id="2.120.10.30">
    <property type="entry name" value="TolB, C-terminal domain"/>
    <property type="match status" value="1"/>
</dbReference>
<dbReference type="PANTHER" id="PTHR19328">
    <property type="entry name" value="HEDGEHOG-INTERACTING PROTEIN"/>
    <property type="match status" value="1"/>
</dbReference>
<feature type="region of interest" description="Disordered" evidence="1">
    <location>
        <begin position="1"/>
        <end position="20"/>
    </location>
</feature>
<dbReference type="InterPro" id="IPR011042">
    <property type="entry name" value="6-blade_b-propeller_TolB-like"/>
</dbReference>
<reference evidence="3" key="1">
    <citation type="submission" date="2021-03" db="EMBL/GenBank/DDBJ databases">
        <authorList>
            <person name="Kanchanasin P."/>
            <person name="Saeng-In P."/>
            <person name="Phongsopitanun W."/>
            <person name="Yuki M."/>
            <person name="Kudo T."/>
            <person name="Ohkuma M."/>
            <person name="Tanasupawat S."/>
        </authorList>
    </citation>
    <scope>NUCLEOTIDE SEQUENCE</scope>
    <source>
        <strain evidence="3">GKU 128</strain>
    </source>
</reference>
<dbReference type="RefSeq" id="WP_208259101.1">
    <property type="nucleotide sequence ID" value="NZ_JAGEOJ010000012.1"/>
</dbReference>
<dbReference type="InterPro" id="IPR011041">
    <property type="entry name" value="Quinoprot_gluc/sorb_DH_b-prop"/>
</dbReference>
<comment type="caution">
    <text evidence="3">The sequence shown here is derived from an EMBL/GenBank/DDBJ whole genome shotgun (WGS) entry which is preliminary data.</text>
</comment>
<evidence type="ECO:0000313" key="4">
    <source>
        <dbReference type="Proteomes" id="UP000669179"/>
    </source>
</evidence>
<dbReference type="EMBL" id="JAGEOJ010000012">
    <property type="protein sequence ID" value="MBO2451215.1"/>
    <property type="molecule type" value="Genomic_DNA"/>
</dbReference>
<name>A0A939PEL6_9ACTN</name>